<dbReference type="Pfam" id="PF02752">
    <property type="entry name" value="Arrestin_C"/>
    <property type="match status" value="1"/>
</dbReference>
<dbReference type="GO" id="GO:0030674">
    <property type="term" value="F:protein-macromolecule adaptor activity"/>
    <property type="evidence" value="ECO:0007669"/>
    <property type="project" value="TreeGrafter"/>
</dbReference>
<dbReference type="Pfam" id="PF00339">
    <property type="entry name" value="Arrestin_N"/>
    <property type="match status" value="1"/>
</dbReference>
<feature type="region of interest" description="Disordered" evidence="6">
    <location>
        <begin position="373"/>
        <end position="413"/>
    </location>
</feature>
<dbReference type="STRING" id="1447875.A0A2B7XH56"/>
<dbReference type="InterPro" id="IPR014756">
    <property type="entry name" value="Ig_E-set"/>
</dbReference>
<dbReference type="OrthoDB" id="2333384at2759"/>
<comment type="function">
    <text evidence="4">Component of the regulatory network controlling carbon source utilization through ubiquitination and deubiquitination involving creA, creB, creC, creD and acrB. May be involved in signaling by recognizing appropriately phosphorylated substrates via its arrestin domains and then recruit a HECT-type ubiquitin ligase such as hulA, leading to ubiquitination of the substrate, providing a link between ubiquitination and phosphorylation in protein regulation and stability.</text>
</comment>
<dbReference type="FunFam" id="2.60.40.640:FF:000018">
    <property type="entry name" value="HECT-type ubiquitin ligase-interacting protein creD"/>
    <property type="match status" value="1"/>
</dbReference>
<evidence type="ECO:0000256" key="6">
    <source>
        <dbReference type="SAM" id="MobiDB-lite"/>
    </source>
</evidence>
<gene>
    <name evidence="8" type="ORF">AJ79_05106</name>
</gene>
<evidence type="ECO:0000256" key="5">
    <source>
        <dbReference type="ARBA" id="ARBA00079835"/>
    </source>
</evidence>
<protein>
    <recommendedName>
        <fullName evidence="5">Carbon catabolite repressor D</fullName>
    </recommendedName>
</protein>
<evidence type="ECO:0000313" key="8">
    <source>
        <dbReference type="EMBL" id="PGH11064.1"/>
    </source>
</evidence>
<dbReference type="GO" id="GO:0005829">
    <property type="term" value="C:cytosol"/>
    <property type="evidence" value="ECO:0007669"/>
    <property type="project" value="TreeGrafter"/>
</dbReference>
<dbReference type="InterPro" id="IPR050357">
    <property type="entry name" value="Arrestin_domain-protein"/>
</dbReference>
<dbReference type="SMART" id="SM01017">
    <property type="entry name" value="Arrestin_C"/>
    <property type="match status" value="1"/>
</dbReference>
<dbReference type="SUPFAM" id="SSF81296">
    <property type="entry name" value="E set domains"/>
    <property type="match status" value="1"/>
</dbReference>
<evidence type="ECO:0000259" key="7">
    <source>
        <dbReference type="SMART" id="SM01017"/>
    </source>
</evidence>
<accession>A0A2B7XH56</accession>
<evidence type="ECO:0000256" key="4">
    <source>
        <dbReference type="ARBA" id="ARBA00056218"/>
    </source>
</evidence>
<dbReference type="GO" id="GO:0031625">
    <property type="term" value="F:ubiquitin protein ligase binding"/>
    <property type="evidence" value="ECO:0007669"/>
    <property type="project" value="TreeGrafter"/>
</dbReference>
<dbReference type="AlphaFoldDB" id="A0A2B7XH56"/>
<reference evidence="8 9" key="1">
    <citation type="submission" date="2017-10" db="EMBL/GenBank/DDBJ databases">
        <title>Comparative genomics in systemic dimorphic fungi from Ajellomycetaceae.</title>
        <authorList>
            <person name="Munoz J.F."/>
            <person name="Mcewen J.G."/>
            <person name="Clay O.K."/>
            <person name="Cuomo C.A."/>
        </authorList>
    </citation>
    <scope>NUCLEOTIDE SEQUENCE [LARGE SCALE GENOMIC DNA]</scope>
    <source>
        <strain evidence="8 9">UAMH5409</strain>
    </source>
</reference>
<feature type="compositionally biased region" description="Polar residues" evidence="6">
    <location>
        <begin position="380"/>
        <end position="401"/>
    </location>
</feature>
<dbReference type="Proteomes" id="UP000223968">
    <property type="component" value="Unassembled WGS sequence"/>
</dbReference>
<dbReference type="PANTHER" id="PTHR11188:SF17">
    <property type="entry name" value="FI21816P1"/>
    <property type="match status" value="1"/>
</dbReference>
<comment type="similarity">
    <text evidence="1">Belongs to the arrestin family.</text>
</comment>
<organism evidence="8 9">
    <name type="scientific">Helicocarpus griseus UAMH5409</name>
    <dbReference type="NCBI Taxonomy" id="1447875"/>
    <lineage>
        <taxon>Eukaryota</taxon>
        <taxon>Fungi</taxon>
        <taxon>Dikarya</taxon>
        <taxon>Ascomycota</taxon>
        <taxon>Pezizomycotina</taxon>
        <taxon>Eurotiomycetes</taxon>
        <taxon>Eurotiomycetidae</taxon>
        <taxon>Onygenales</taxon>
        <taxon>Ajellomycetaceae</taxon>
        <taxon>Helicocarpus</taxon>
    </lineage>
</organism>
<evidence type="ECO:0000313" key="9">
    <source>
        <dbReference type="Proteomes" id="UP000223968"/>
    </source>
</evidence>
<dbReference type="InterPro" id="IPR014752">
    <property type="entry name" value="Arrestin-like_C"/>
</dbReference>
<dbReference type="GO" id="GO:0070086">
    <property type="term" value="P:ubiquitin-dependent endocytosis"/>
    <property type="evidence" value="ECO:0007669"/>
    <property type="project" value="TreeGrafter"/>
</dbReference>
<dbReference type="EMBL" id="PDNB01000078">
    <property type="protein sequence ID" value="PGH11064.1"/>
    <property type="molecule type" value="Genomic_DNA"/>
</dbReference>
<dbReference type="Gene3D" id="2.60.40.640">
    <property type="match status" value="1"/>
</dbReference>
<proteinExistence type="inferred from homology"/>
<feature type="domain" description="Arrestin C-terminal-like" evidence="7">
    <location>
        <begin position="177"/>
        <end position="328"/>
    </location>
</feature>
<sequence length="595" mass="66004">MALSFFTHSGTASQAKYFDIRLDDDYIVFRGSEDEAASTILKGKVVLCLSEPLTIKYLRLHLCGMSRVLLQPAAGNRKAARERNFFEKTWSFKDAGKGKTETLPADNYEFPFDIILPGSLPESVEGLRDSWVTYRFKAEIGRKYAKDVVARKPLRIIRTLDPSALELAYAMSIENVWPNKIEYSISTPSKAVIFGTSVQVDFRLVPLLKGLKIGTISTQLLELHDFVVNPDASEIYQVSHKSSKIIVDDPYTLEQQDMPETPDGVVEGFEFSRVLNLPKSLSKCLQDTNTRGIRVKHKLKFRVQLQNPDGHTSELRATLPISIFISPNLAIDDNNNLVDQTPQSAQRVIHTMAQQAPPVYGEHQFDQLYSEVDPAGYRTPGNTSEPGTPYSSLSRNLSMENLSPAGSGHRDISPTALHTRLSNLHLNGSAPRTPPLEPAEPVTESSGQRPQLSSPGSYSPSIVIQNPEIDTPGTSRRPSEDDNIPSGMATPNPHFSQVEDLSRVPSYTTALKSRVIPQYSEDLPDYQAATAGDISLTPLRLPQRVHVLGSTRPSTFTETSHRARLGLPDRSHSSIFSHGPDTERRLRILQARARA</sequence>
<evidence type="ECO:0000256" key="2">
    <source>
        <dbReference type="ARBA" id="ARBA00022786"/>
    </source>
</evidence>
<dbReference type="GO" id="GO:0005886">
    <property type="term" value="C:plasma membrane"/>
    <property type="evidence" value="ECO:0007669"/>
    <property type="project" value="TreeGrafter"/>
</dbReference>
<dbReference type="InterPro" id="IPR011022">
    <property type="entry name" value="Arrestin_C-like"/>
</dbReference>
<keyword evidence="9" id="KW-1185">Reference proteome</keyword>
<keyword evidence="2" id="KW-0833">Ubl conjugation pathway</keyword>
<dbReference type="PANTHER" id="PTHR11188">
    <property type="entry name" value="ARRESTIN DOMAIN CONTAINING PROTEIN"/>
    <property type="match status" value="1"/>
</dbReference>
<comment type="caution">
    <text evidence="8">The sequence shown here is derived from an EMBL/GenBank/DDBJ whole genome shotgun (WGS) entry which is preliminary data.</text>
</comment>
<feature type="compositionally biased region" description="Polar residues" evidence="6">
    <location>
        <begin position="443"/>
        <end position="464"/>
    </location>
</feature>
<evidence type="ECO:0000256" key="3">
    <source>
        <dbReference type="ARBA" id="ARBA00038766"/>
    </source>
</evidence>
<dbReference type="InterPro" id="IPR011021">
    <property type="entry name" value="Arrestin-like_N"/>
</dbReference>
<comment type="subunit">
    <text evidence="3">Interacts with hulA.</text>
</comment>
<evidence type="ECO:0000256" key="1">
    <source>
        <dbReference type="ARBA" id="ARBA00005298"/>
    </source>
</evidence>
<name>A0A2B7XH56_9EURO</name>
<feature type="region of interest" description="Disordered" evidence="6">
    <location>
        <begin position="425"/>
        <end position="500"/>
    </location>
</feature>